<sequence length="174" mass="19499">MEKLRYKEYTFPTNPRRLEVINERRTARVPLPFEGELVADMGARARMVVIDGEFFGANAMQQYLKLEQVYNQGGSGQLYLPGEPPFMAHFSFFKTVGLPGRDGYGYTARFIEDTLQDGSGTPERQFTCIVQENETLFAIAARFHTTAERLLADNPAIVSPNGLTAGQVIRVSVQ</sequence>
<dbReference type="Gene3D" id="3.10.350.10">
    <property type="entry name" value="LysM domain"/>
    <property type="match status" value="1"/>
</dbReference>
<evidence type="ECO:0000313" key="3">
    <source>
        <dbReference type="Proteomes" id="UP000199182"/>
    </source>
</evidence>
<gene>
    <name evidence="2" type="ORF">SAMN05192585_13421</name>
</gene>
<accession>A0A1H0EL11</accession>
<dbReference type="AlphaFoldDB" id="A0A1H0EL11"/>
<dbReference type="EMBL" id="FNID01000034">
    <property type="protein sequence ID" value="SDN83098.1"/>
    <property type="molecule type" value="Genomic_DNA"/>
</dbReference>
<proteinExistence type="predicted"/>
<dbReference type="SUPFAM" id="SSF54106">
    <property type="entry name" value="LysM domain"/>
    <property type="match status" value="1"/>
</dbReference>
<dbReference type="SMART" id="SM00257">
    <property type="entry name" value="LysM"/>
    <property type="match status" value="1"/>
</dbReference>
<dbReference type="InterPro" id="IPR018392">
    <property type="entry name" value="LysM"/>
</dbReference>
<reference evidence="2 3" key="1">
    <citation type="submission" date="2016-10" db="EMBL/GenBank/DDBJ databases">
        <authorList>
            <person name="de Groot N.N."/>
        </authorList>
    </citation>
    <scope>NUCLEOTIDE SEQUENCE [LARGE SCALE GENOMIC DNA]</scope>
    <source>
        <strain evidence="2 3">CGMCC 1.5012</strain>
    </source>
</reference>
<organism evidence="2 3">
    <name type="scientific">Acetanaerobacterium elongatum</name>
    <dbReference type="NCBI Taxonomy" id="258515"/>
    <lineage>
        <taxon>Bacteria</taxon>
        <taxon>Bacillati</taxon>
        <taxon>Bacillota</taxon>
        <taxon>Clostridia</taxon>
        <taxon>Eubacteriales</taxon>
        <taxon>Oscillospiraceae</taxon>
        <taxon>Acetanaerobacterium</taxon>
    </lineage>
</organism>
<dbReference type="PROSITE" id="PS51782">
    <property type="entry name" value="LYSM"/>
    <property type="match status" value="1"/>
</dbReference>
<dbReference type="OrthoDB" id="9783944at2"/>
<feature type="domain" description="LysM" evidence="1">
    <location>
        <begin position="126"/>
        <end position="171"/>
    </location>
</feature>
<evidence type="ECO:0000313" key="2">
    <source>
        <dbReference type="EMBL" id="SDN83098.1"/>
    </source>
</evidence>
<dbReference type="InterPro" id="IPR009826">
    <property type="entry name" value="DNA_circ_N"/>
</dbReference>
<dbReference type="Pfam" id="PF01476">
    <property type="entry name" value="LysM"/>
    <property type="match status" value="1"/>
</dbReference>
<dbReference type="CDD" id="cd00118">
    <property type="entry name" value="LysM"/>
    <property type="match status" value="1"/>
</dbReference>
<keyword evidence="3" id="KW-1185">Reference proteome</keyword>
<name>A0A1H0EL11_9FIRM</name>
<dbReference type="Proteomes" id="UP000199182">
    <property type="component" value="Unassembled WGS sequence"/>
</dbReference>
<dbReference type="InterPro" id="IPR036779">
    <property type="entry name" value="LysM_dom_sf"/>
</dbReference>
<dbReference type="RefSeq" id="WP_092642335.1">
    <property type="nucleotide sequence ID" value="NZ_FNID01000034.1"/>
</dbReference>
<evidence type="ECO:0000259" key="1">
    <source>
        <dbReference type="PROSITE" id="PS51782"/>
    </source>
</evidence>
<protein>
    <submittedName>
        <fullName evidence="2">DNA circularisation protein N-terminus</fullName>
    </submittedName>
</protein>
<dbReference type="Pfam" id="PF07157">
    <property type="entry name" value="DNA_circ_N"/>
    <property type="match status" value="1"/>
</dbReference>
<dbReference type="STRING" id="258515.SAMN05192585_13421"/>